<organism evidence="1 2">
    <name type="scientific">Stratiformator vulcanicus</name>
    <dbReference type="NCBI Taxonomy" id="2527980"/>
    <lineage>
        <taxon>Bacteria</taxon>
        <taxon>Pseudomonadati</taxon>
        <taxon>Planctomycetota</taxon>
        <taxon>Planctomycetia</taxon>
        <taxon>Planctomycetales</taxon>
        <taxon>Planctomycetaceae</taxon>
        <taxon>Stratiformator</taxon>
    </lineage>
</organism>
<sequence>MRFLSWAFTVRNGLPPSRTSSLEDISGNEDHWNDSPIKGFAGYRRHSDRVAILFANQHDENRESDFRLPTGAIIFKPVVTDESGPLPKSWNQYDFNGRPIYIIPLNS</sequence>
<dbReference type="EMBL" id="CP036268">
    <property type="protein sequence ID" value="QDT39798.1"/>
    <property type="molecule type" value="Genomic_DNA"/>
</dbReference>
<proteinExistence type="predicted"/>
<dbReference type="KEGG" id="svp:Pan189_42090"/>
<gene>
    <name evidence="1" type="ORF">Pan189_42090</name>
</gene>
<reference evidence="1 2" key="1">
    <citation type="submission" date="2019-02" db="EMBL/GenBank/DDBJ databases">
        <title>Deep-cultivation of Planctomycetes and their phenomic and genomic characterization uncovers novel biology.</title>
        <authorList>
            <person name="Wiegand S."/>
            <person name="Jogler M."/>
            <person name="Boedeker C."/>
            <person name="Pinto D."/>
            <person name="Vollmers J."/>
            <person name="Rivas-Marin E."/>
            <person name="Kohn T."/>
            <person name="Peeters S.H."/>
            <person name="Heuer A."/>
            <person name="Rast P."/>
            <person name="Oberbeckmann S."/>
            <person name="Bunk B."/>
            <person name="Jeske O."/>
            <person name="Meyerdierks A."/>
            <person name="Storesund J.E."/>
            <person name="Kallscheuer N."/>
            <person name="Luecker S."/>
            <person name="Lage O.M."/>
            <person name="Pohl T."/>
            <person name="Merkel B.J."/>
            <person name="Hornburger P."/>
            <person name="Mueller R.-W."/>
            <person name="Bruemmer F."/>
            <person name="Labrenz M."/>
            <person name="Spormann A.M."/>
            <person name="Op den Camp H."/>
            <person name="Overmann J."/>
            <person name="Amann R."/>
            <person name="Jetten M.S.M."/>
            <person name="Mascher T."/>
            <person name="Medema M.H."/>
            <person name="Devos D.P."/>
            <person name="Kaster A.-K."/>
            <person name="Ovreas L."/>
            <person name="Rohde M."/>
            <person name="Galperin M.Y."/>
            <person name="Jogler C."/>
        </authorList>
    </citation>
    <scope>NUCLEOTIDE SEQUENCE [LARGE SCALE GENOMIC DNA]</scope>
    <source>
        <strain evidence="1 2">Pan189</strain>
    </source>
</reference>
<dbReference type="Proteomes" id="UP000317318">
    <property type="component" value="Chromosome"/>
</dbReference>
<dbReference type="RefSeq" id="WP_145365910.1">
    <property type="nucleotide sequence ID" value="NZ_CP036268.1"/>
</dbReference>
<accession>A0A517R7D3</accession>
<evidence type="ECO:0000313" key="1">
    <source>
        <dbReference type="EMBL" id="QDT39798.1"/>
    </source>
</evidence>
<protein>
    <submittedName>
        <fullName evidence="1">Uncharacterized protein</fullName>
    </submittedName>
</protein>
<name>A0A517R7D3_9PLAN</name>
<evidence type="ECO:0000313" key="2">
    <source>
        <dbReference type="Proteomes" id="UP000317318"/>
    </source>
</evidence>
<keyword evidence="2" id="KW-1185">Reference proteome</keyword>
<dbReference type="AlphaFoldDB" id="A0A517R7D3"/>